<dbReference type="CDD" id="cd07402">
    <property type="entry name" value="MPP_GpdQ"/>
    <property type="match status" value="1"/>
</dbReference>
<keyword evidence="7" id="KW-1185">Reference proteome</keyword>
<dbReference type="Pfam" id="PF00149">
    <property type="entry name" value="Metallophos"/>
    <property type="match status" value="1"/>
</dbReference>
<dbReference type="GO" id="GO:0004115">
    <property type="term" value="F:3',5'-cyclic-AMP phosphodiesterase activity"/>
    <property type="evidence" value="ECO:0007669"/>
    <property type="project" value="UniProtKB-EC"/>
</dbReference>
<protein>
    <submittedName>
        <fullName evidence="6">3',5'-cyclic-AMP phosphodiesterase</fullName>
        <ecNumber evidence="6">3.1.4.53</ecNumber>
    </submittedName>
</protein>
<evidence type="ECO:0000256" key="4">
    <source>
        <dbReference type="ARBA" id="ARBA00025742"/>
    </source>
</evidence>
<feature type="domain" description="Calcineurin-like phosphoesterase" evidence="5">
    <location>
        <begin position="18"/>
        <end position="211"/>
    </location>
</feature>
<reference evidence="6 7" key="1">
    <citation type="submission" date="2021-03" db="EMBL/GenBank/DDBJ databases">
        <title>Genomic and phenotypic characterization of Chloracidobacterium isolates provides evidence for multiple species.</title>
        <authorList>
            <person name="Saini M.K."/>
            <person name="Costas A.M.G."/>
            <person name="Tank M."/>
            <person name="Bryant D.A."/>
        </authorList>
    </citation>
    <scope>NUCLEOTIDE SEQUENCE [LARGE SCALE GENOMIC DNA]</scope>
    <source>
        <strain evidence="6 7">N</strain>
    </source>
</reference>
<dbReference type="SUPFAM" id="SSF56300">
    <property type="entry name" value="Metallo-dependent phosphatases"/>
    <property type="match status" value="1"/>
</dbReference>
<dbReference type="EC" id="3.1.4.53" evidence="6"/>
<keyword evidence="2 6" id="KW-0378">Hydrolase</keyword>
<gene>
    <name evidence="6" type="primary">cpdA</name>
    <name evidence="6" type="ORF">J8C05_04915</name>
</gene>
<dbReference type="RefSeq" id="WP_211423051.1">
    <property type="nucleotide sequence ID" value="NZ_CP072642.1"/>
</dbReference>
<proteinExistence type="inferred from homology"/>
<dbReference type="Gene3D" id="3.60.21.10">
    <property type="match status" value="1"/>
</dbReference>
<keyword evidence="1" id="KW-0479">Metal-binding</keyword>
<dbReference type="EMBL" id="CP072642">
    <property type="protein sequence ID" value="QUV94784.1"/>
    <property type="molecule type" value="Genomic_DNA"/>
</dbReference>
<name>A0ABX8B5H8_9BACT</name>
<evidence type="ECO:0000256" key="2">
    <source>
        <dbReference type="ARBA" id="ARBA00022801"/>
    </source>
</evidence>
<accession>A0ABX8B5H8</accession>
<evidence type="ECO:0000256" key="3">
    <source>
        <dbReference type="ARBA" id="ARBA00023004"/>
    </source>
</evidence>
<organism evidence="6 7">
    <name type="scientific">Chloracidobacterium sp. N</name>
    <dbReference type="NCBI Taxonomy" id="2821540"/>
    <lineage>
        <taxon>Bacteria</taxon>
        <taxon>Pseudomonadati</taxon>
        <taxon>Acidobacteriota</taxon>
        <taxon>Terriglobia</taxon>
        <taxon>Terriglobales</taxon>
        <taxon>Acidobacteriaceae</taxon>
        <taxon>Chloracidobacterium</taxon>
        <taxon>Chloracidobacterium aggregatum</taxon>
    </lineage>
</organism>
<evidence type="ECO:0000256" key="1">
    <source>
        <dbReference type="ARBA" id="ARBA00022723"/>
    </source>
</evidence>
<dbReference type="InterPro" id="IPR004843">
    <property type="entry name" value="Calcineurin-like_PHP"/>
</dbReference>
<dbReference type="Proteomes" id="UP000677668">
    <property type="component" value="Chromosome 1"/>
</dbReference>
<dbReference type="InterPro" id="IPR029052">
    <property type="entry name" value="Metallo-depent_PP-like"/>
</dbReference>
<evidence type="ECO:0000259" key="5">
    <source>
        <dbReference type="Pfam" id="PF00149"/>
    </source>
</evidence>
<dbReference type="InterPro" id="IPR026575">
    <property type="entry name" value="GpdQ/CpdA-like"/>
</dbReference>
<dbReference type="PANTHER" id="PTHR42988">
    <property type="entry name" value="PHOSPHOHYDROLASE"/>
    <property type="match status" value="1"/>
</dbReference>
<dbReference type="PANTHER" id="PTHR42988:SF2">
    <property type="entry name" value="CYCLIC NUCLEOTIDE PHOSPHODIESTERASE CBUA0032-RELATED"/>
    <property type="match status" value="1"/>
</dbReference>
<comment type="similarity">
    <text evidence="4">Belongs to the cyclic nucleotide phosphodiesterase class-III family.</text>
</comment>
<sequence length="280" mass="29965">MAKPSQNGTSRGADGPVHVLHVTDSHLFAQRTGRLLGLVTYDSLTAVLAAAAAEPPDMVLATGDLAQDGTAQAYAHLAEAFSGFAAACPLPPPVYWLPGNHDEPAVMRATLTCAPLRPETEVVVGGWYIILLDSTVPGEVGGALSEDELARLDAGLRAHADCPALVCLHHNPVVTSARWMDDIGLANADAFFAVLDRHPQVRGVLWGHVHQAIDLERQGVRLMASPSTCIQFKPETVEFGLDPSAPGYRRLWLYPDGRLETRVFRISNFAGCADPDATGY</sequence>
<evidence type="ECO:0000313" key="6">
    <source>
        <dbReference type="EMBL" id="QUV94784.1"/>
    </source>
</evidence>
<keyword evidence="3" id="KW-0408">Iron</keyword>
<evidence type="ECO:0000313" key="7">
    <source>
        <dbReference type="Proteomes" id="UP000677668"/>
    </source>
</evidence>
<dbReference type="NCBIfam" id="NF008359">
    <property type="entry name" value="PRK11148.1"/>
    <property type="match status" value="1"/>
</dbReference>
<dbReference type="InterPro" id="IPR050884">
    <property type="entry name" value="CNP_phosphodiesterase-III"/>
</dbReference>